<protein>
    <submittedName>
        <fullName evidence="2">Uncharacterized protein</fullName>
    </submittedName>
</protein>
<gene>
    <name evidence="2" type="ORF">BD311DRAFT_752244</name>
</gene>
<reference evidence="2" key="1">
    <citation type="submission" date="2019-01" db="EMBL/GenBank/DDBJ databases">
        <title>Draft genome sequences of three monokaryotic isolates of the white-rot basidiomycete fungus Dichomitus squalens.</title>
        <authorList>
            <consortium name="DOE Joint Genome Institute"/>
            <person name="Lopez S.C."/>
            <person name="Andreopoulos B."/>
            <person name="Pangilinan J."/>
            <person name="Lipzen A."/>
            <person name="Riley R."/>
            <person name="Ahrendt S."/>
            <person name="Ng V."/>
            <person name="Barry K."/>
            <person name="Daum C."/>
            <person name="Grigoriev I.V."/>
            <person name="Hilden K.S."/>
            <person name="Makela M.R."/>
            <person name="de Vries R.P."/>
        </authorList>
    </citation>
    <scope>NUCLEOTIDE SEQUENCE [LARGE SCALE GENOMIC DNA]</scope>
    <source>
        <strain evidence="2">OM18370.1</strain>
    </source>
</reference>
<accession>A0A4Q9MUV6</accession>
<evidence type="ECO:0000313" key="2">
    <source>
        <dbReference type="EMBL" id="TBU31679.1"/>
    </source>
</evidence>
<name>A0A4Q9MUV6_9APHY</name>
<proteinExistence type="predicted"/>
<organism evidence="2">
    <name type="scientific">Dichomitus squalens</name>
    <dbReference type="NCBI Taxonomy" id="114155"/>
    <lineage>
        <taxon>Eukaryota</taxon>
        <taxon>Fungi</taxon>
        <taxon>Dikarya</taxon>
        <taxon>Basidiomycota</taxon>
        <taxon>Agaricomycotina</taxon>
        <taxon>Agaricomycetes</taxon>
        <taxon>Polyporales</taxon>
        <taxon>Polyporaceae</taxon>
        <taxon>Dichomitus</taxon>
    </lineage>
</organism>
<dbReference type="Proteomes" id="UP000292957">
    <property type="component" value="Unassembled WGS sequence"/>
</dbReference>
<dbReference type="AlphaFoldDB" id="A0A4Q9MUV6"/>
<evidence type="ECO:0000256" key="1">
    <source>
        <dbReference type="SAM" id="MobiDB-lite"/>
    </source>
</evidence>
<sequence>MLPIPGDKTLNTLLKDVVLKVFVVVYHEQSPTQITAEAIQYMLDAARFVQENGDQMTMDQLQSLSALSEKVYSSHQTATTRWRDVLFHPARTIMKARDFKADARVLLHETLKLSAISKFQYKLQEHSQSQGPEVEQALVARAAQIEQVTTANPAPSVDLGLLGGPEITVHFQTKDTRVMIERGVRANVDIDGEGRAIFHVRSDVSNSAQAATHPKAVKTASIYSVSQRGRLVTSAPDTAVPAGKSSASDPGEGSEEEHKSNSEHAGSNDQGSEGEPAYRFQFDEPPKIVKVAEKVVEEEEEVWADALEGTADADDSVVL</sequence>
<dbReference type="EMBL" id="ML143398">
    <property type="protein sequence ID" value="TBU31679.1"/>
    <property type="molecule type" value="Genomic_DNA"/>
</dbReference>
<feature type="region of interest" description="Disordered" evidence="1">
    <location>
        <begin position="231"/>
        <end position="284"/>
    </location>
</feature>